<feature type="domain" description="C2" evidence="4">
    <location>
        <begin position="218"/>
        <end position="341"/>
    </location>
</feature>
<dbReference type="PROSITE" id="PS50004">
    <property type="entry name" value="C2"/>
    <property type="match status" value="1"/>
</dbReference>
<dbReference type="InterPro" id="IPR047897">
    <property type="entry name" value="Synaptotagmin-15/17_C2A"/>
</dbReference>
<evidence type="ECO:0000256" key="3">
    <source>
        <dbReference type="SAM" id="Phobius"/>
    </source>
</evidence>
<gene>
    <name evidence="5" type="ORF">BSL78_02354</name>
</gene>
<keyword evidence="3" id="KW-0812">Transmembrane</keyword>
<dbReference type="GO" id="GO:0001786">
    <property type="term" value="F:phosphatidylserine binding"/>
    <property type="evidence" value="ECO:0007669"/>
    <property type="project" value="TreeGrafter"/>
</dbReference>
<dbReference type="Pfam" id="PF00168">
    <property type="entry name" value="C2"/>
    <property type="match status" value="1"/>
</dbReference>
<sequence length="393" mass="43831">MRVSSSVVVLASVCGAAVLAALVFLLYRVYRRRCRGRSKYERLGGIGRGVNFKMPPPPSVQIDGKSLSTPSVSLKTVPFTLPPAPVQRERIGGFTFPPPSSPSKEILDQPLGWNSERRLSYTGAPHLATGTGHHSERRGSLVDDGGSRRDSVGTVSLGSVDSDGGSPTHGNGGLVPRNESRRPSLVEVPQGAFVLGGLNPELYKIQDEEEESDFPDEHIGRIWFAVEYELESERLVVSLIKARNLPSRTMGVGNQCDPLVKVFLLPEERRHLQSKVKRKTTNPKFDESFVFQVTFKALQQRTLRLSVFDVDRSKKHRLIGHAMYPLKDLDYETHQKVVMWLDLEKEVNETTSEMGDMQFSLNYNNTVERLTVVVLEESLKLLEDSNTSTAMLK</sequence>
<comment type="caution">
    <text evidence="5">The sequence shown here is derived from an EMBL/GenBank/DDBJ whole genome shotgun (WGS) entry which is preliminary data.</text>
</comment>
<evidence type="ECO:0000259" key="4">
    <source>
        <dbReference type="PROSITE" id="PS50004"/>
    </source>
</evidence>
<dbReference type="GO" id="GO:0005886">
    <property type="term" value="C:plasma membrane"/>
    <property type="evidence" value="ECO:0007669"/>
    <property type="project" value="TreeGrafter"/>
</dbReference>
<organism evidence="5 6">
    <name type="scientific">Stichopus japonicus</name>
    <name type="common">Sea cucumber</name>
    <dbReference type="NCBI Taxonomy" id="307972"/>
    <lineage>
        <taxon>Eukaryota</taxon>
        <taxon>Metazoa</taxon>
        <taxon>Echinodermata</taxon>
        <taxon>Eleutherozoa</taxon>
        <taxon>Echinozoa</taxon>
        <taxon>Holothuroidea</taxon>
        <taxon>Aspidochirotacea</taxon>
        <taxon>Aspidochirotida</taxon>
        <taxon>Stichopodidae</taxon>
        <taxon>Apostichopus</taxon>
    </lineage>
</organism>
<name>A0A2G8LKF9_STIJA</name>
<accession>A0A2G8LKF9</accession>
<feature type="region of interest" description="Disordered" evidence="2">
    <location>
        <begin position="123"/>
        <end position="183"/>
    </location>
</feature>
<feature type="transmembrane region" description="Helical" evidence="3">
    <location>
        <begin position="6"/>
        <end position="30"/>
    </location>
</feature>
<dbReference type="EMBL" id="MRZV01000049">
    <property type="protein sequence ID" value="PIK60731.1"/>
    <property type="molecule type" value="Genomic_DNA"/>
</dbReference>
<dbReference type="GO" id="GO:0070382">
    <property type="term" value="C:exocytic vesicle"/>
    <property type="evidence" value="ECO:0007669"/>
    <property type="project" value="TreeGrafter"/>
</dbReference>
<evidence type="ECO:0000313" key="5">
    <source>
        <dbReference type="EMBL" id="PIK60731.1"/>
    </source>
</evidence>
<proteinExistence type="predicted"/>
<dbReference type="PRINTS" id="PR00399">
    <property type="entry name" value="SYNAPTOTAGMN"/>
</dbReference>
<dbReference type="Proteomes" id="UP000230750">
    <property type="component" value="Unassembled WGS sequence"/>
</dbReference>
<evidence type="ECO:0000256" key="1">
    <source>
        <dbReference type="ARBA" id="ARBA00022737"/>
    </source>
</evidence>
<dbReference type="PANTHER" id="PTHR10024:SF234">
    <property type="entry name" value="SYNAPTOTAGMIN-15-RELATED"/>
    <property type="match status" value="1"/>
</dbReference>
<evidence type="ECO:0000256" key="2">
    <source>
        <dbReference type="SAM" id="MobiDB-lite"/>
    </source>
</evidence>
<feature type="compositionally biased region" description="Low complexity" evidence="2">
    <location>
        <begin position="152"/>
        <end position="166"/>
    </location>
</feature>
<feature type="compositionally biased region" description="Basic and acidic residues" evidence="2">
    <location>
        <begin position="133"/>
        <end position="151"/>
    </location>
</feature>
<dbReference type="GO" id="GO:0005544">
    <property type="term" value="F:calcium-dependent phospholipid binding"/>
    <property type="evidence" value="ECO:0007669"/>
    <property type="project" value="TreeGrafter"/>
</dbReference>
<dbReference type="GO" id="GO:0000149">
    <property type="term" value="F:SNARE binding"/>
    <property type="evidence" value="ECO:0007669"/>
    <property type="project" value="TreeGrafter"/>
</dbReference>
<dbReference type="FunFam" id="2.60.40.150:FF:000237">
    <property type="entry name" value="Synaptotagmin 15"/>
    <property type="match status" value="1"/>
</dbReference>
<dbReference type="InterPro" id="IPR000008">
    <property type="entry name" value="C2_dom"/>
</dbReference>
<keyword evidence="6" id="KW-1185">Reference proteome</keyword>
<keyword evidence="1" id="KW-0677">Repeat</keyword>
<dbReference type="PANTHER" id="PTHR10024">
    <property type="entry name" value="SYNAPTOTAGMIN"/>
    <property type="match status" value="1"/>
</dbReference>
<dbReference type="OrthoDB" id="10259057at2759"/>
<keyword evidence="3" id="KW-1133">Transmembrane helix</keyword>
<dbReference type="InterPro" id="IPR001565">
    <property type="entry name" value="Synaptotagmin"/>
</dbReference>
<dbReference type="SUPFAM" id="SSF49562">
    <property type="entry name" value="C2 domain (Calcium/lipid-binding domain, CaLB)"/>
    <property type="match status" value="1"/>
</dbReference>
<dbReference type="GO" id="GO:0005509">
    <property type="term" value="F:calcium ion binding"/>
    <property type="evidence" value="ECO:0007669"/>
    <property type="project" value="TreeGrafter"/>
</dbReference>
<dbReference type="Gene3D" id="2.60.40.150">
    <property type="entry name" value="C2 domain"/>
    <property type="match status" value="1"/>
</dbReference>
<protein>
    <submittedName>
        <fullName evidence="5">Putative synaptotagmin-15 isoform X2</fullName>
    </submittedName>
</protein>
<dbReference type="STRING" id="307972.A0A2G8LKF9"/>
<keyword evidence="3" id="KW-0472">Membrane</keyword>
<dbReference type="SMART" id="SM00239">
    <property type="entry name" value="C2"/>
    <property type="match status" value="1"/>
</dbReference>
<dbReference type="GO" id="GO:0017156">
    <property type="term" value="P:calcium-ion regulated exocytosis"/>
    <property type="evidence" value="ECO:0007669"/>
    <property type="project" value="TreeGrafter"/>
</dbReference>
<dbReference type="GO" id="GO:0030276">
    <property type="term" value="F:clathrin binding"/>
    <property type="evidence" value="ECO:0007669"/>
    <property type="project" value="TreeGrafter"/>
</dbReference>
<reference evidence="5 6" key="1">
    <citation type="journal article" date="2017" name="PLoS Biol.">
        <title>The sea cucumber genome provides insights into morphological evolution and visceral regeneration.</title>
        <authorList>
            <person name="Zhang X."/>
            <person name="Sun L."/>
            <person name="Yuan J."/>
            <person name="Sun Y."/>
            <person name="Gao Y."/>
            <person name="Zhang L."/>
            <person name="Li S."/>
            <person name="Dai H."/>
            <person name="Hamel J.F."/>
            <person name="Liu C."/>
            <person name="Yu Y."/>
            <person name="Liu S."/>
            <person name="Lin W."/>
            <person name="Guo K."/>
            <person name="Jin S."/>
            <person name="Xu P."/>
            <person name="Storey K.B."/>
            <person name="Huan P."/>
            <person name="Zhang T."/>
            <person name="Zhou Y."/>
            <person name="Zhang J."/>
            <person name="Lin C."/>
            <person name="Li X."/>
            <person name="Xing L."/>
            <person name="Huo D."/>
            <person name="Sun M."/>
            <person name="Wang L."/>
            <person name="Mercier A."/>
            <person name="Li F."/>
            <person name="Yang H."/>
            <person name="Xiang J."/>
        </authorList>
    </citation>
    <scope>NUCLEOTIDE SEQUENCE [LARGE SCALE GENOMIC DNA]</scope>
    <source>
        <strain evidence="5">Shaxun</strain>
        <tissue evidence="5">Muscle</tissue>
    </source>
</reference>
<dbReference type="CDD" id="cd08390">
    <property type="entry name" value="C2A_Synaptotagmin-15-17"/>
    <property type="match status" value="1"/>
</dbReference>
<dbReference type="InterPro" id="IPR035892">
    <property type="entry name" value="C2_domain_sf"/>
</dbReference>
<dbReference type="AlphaFoldDB" id="A0A2G8LKF9"/>
<evidence type="ECO:0000313" key="6">
    <source>
        <dbReference type="Proteomes" id="UP000230750"/>
    </source>
</evidence>